<name>A0A645BD65_9ZZZZ</name>
<evidence type="ECO:0000256" key="6">
    <source>
        <dbReference type="ARBA" id="ARBA00023239"/>
    </source>
</evidence>
<dbReference type="GO" id="GO:0005737">
    <property type="term" value="C:cytoplasm"/>
    <property type="evidence" value="ECO:0007669"/>
    <property type="project" value="TreeGrafter"/>
</dbReference>
<dbReference type="FunFam" id="3.30.1130.10:FF:000003">
    <property type="entry name" value="7,8-dihydroneopterin aldolase"/>
    <property type="match status" value="1"/>
</dbReference>
<proteinExistence type="inferred from homology"/>
<dbReference type="GO" id="GO:0046656">
    <property type="term" value="P:folic acid biosynthetic process"/>
    <property type="evidence" value="ECO:0007669"/>
    <property type="project" value="UniProtKB-KW"/>
</dbReference>
<evidence type="ECO:0000313" key="9">
    <source>
        <dbReference type="EMBL" id="MPM63036.1"/>
    </source>
</evidence>
<evidence type="ECO:0000256" key="5">
    <source>
        <dbReference type="ARBA" id="ARBA00022909"/>
    </source>
</evidence>
<dbReference type="Pfam" id="PF02152">
    <property type="entry name" value="FolB"/>
    <property type="match status" value="1"/>
</dbReference>
<dbReference type="SUPFAM" id="SSF55620">
    <property type="entry name" value="Tetrahydrobiopterin biosynthesis enzymes-like"/>
    <property type="match status" value="1"/>
</dbReference>
<dbReference type="AlphaFoldDB" id="A0A645BD65"/>
<keyword evidence="6 9" id="KW-0456">Lyase</keyword>
<sequence length="125" mass="13425">MALFPPDLDRITVTGIRATGHHGVLPEERRTGQPFVVDVTLGLDLSTAGATDDLTTTVDYGVVARQVHDDIAGEPLDLIEALADRIARTCLGHPRVHAVEVTVHKPEAPITVPFGDTSVTITRTR</sequence>
<dbReference type="CDD" id="cd00534">
    <property type="entry name" value="DHNA_DHNTPE"/>
    <property type="match status" value="1"/>
</dbReference>
<reference evidence="9" key="1">
    <citation type="submission" date="2019-08" db="EMBL/GenBank/DDBJ databases">
        <authorList>
            <person name="Kucharzyk K."/>
            <person name="Murdoch R.W."/>
            <person name="Higgins S."/>
            <person name="Loffler F."/>
        </authorList>
    </citation>
    <scope>NUCLEOTIDE SEQUENCE</scope>
</reference>
<gene>
    <name evidence="9" type="primary">folB_15</name>
    <name evidence="9" type="ORF">SDC9_109914</name>
</gene>
<evidence type="ECO:0000256" key="1">
    <source>
        <dbReference type="ARBA" id="ARBA00001353"/>
    </source>
</evidence>
<dbReference type="InterPro" id="IPR006156">
    <property type="entry name" value="Dihydroneopterin_aldolase"/>
</dbReference>
<dbReference type="InterPro" id="IPR043133">
    <property type="entry name" value="GTP-CH-I_C/QueF"/>
</dbReference>
<dbReference type="NCBIfam" id="TIGR00525">
    <property type="entry name" value="folB"/>
    <property type="match status" value="1"/>
</dbReference>
<comment type="caution">
    <text evidence="9">The sequence shown here is derived from an EMBL/GenBank/DDBJ whole genome shotgun (WGS) entry which is preliminary data.</text>
</comment>
<dbReference type="InterPro" id="IPR006157">
    <property type="entry name" value="FolB_dom"/>
</dbReference>
<dbReference type="Gene3D" id="3.30.1130.10">
    <property type="match status" value="1"/>
</dbReference>
<dbReference type="PANTHER" id="PTHR42844">
    <property type="entry name" value="DIHYDRONEOPTERIN ALDOLASE 1-RELATED"/>
    <property type="match status" value="1"/>
</dbReference>
<comment type="pathway">
    <text evidence="2">Cofactor biosynthesis; tetrahydrofolate biosynthesis; 2-amino-4-hydroxy-6-hydroxymethyl-7,8-dihydropteridine diphosphate from 7,8-dihydroneopterin triphosphate: step 3/4.</text>
</comment>
<evidence type="ECO:0000259" key="8">
    <source>
        <dbReference type="SMART" id="SM00905"/>
    </source>
</evidence>
<comment type="catalytic activity">
    <reaction evidence="1">
        <text>7,8-dihydroneopterin = 6-hydroxymethyl-7,8-dihydropterin + glycolaldehyde</text>
        <dbReference type="Rhea" id="RHEA:10540"/>
        <dbReference type="ChEBI" id="CHEBI:17001"/>
        <dbReference type="ChEBI" id="CHEBI:17071"/>
        <dbReference type="ChEBI" id="CHEBI:44841"/>
        <dbReference type="EC" id="4.1.2.25"/>
    </reaction>
</comment>
<comment type="similarity">
    <text evidence="3">Belongs to the DHNA family.</text>
</comment>
<evidence type="ECO:0000256" key="3">
    <source>
        <dbReference type="ARBA" id="ARBA00005708"/>
    </source>
</evidence>
<dbReference type="PANTHER" id="PTHR42844:SF1">
    <property type="entry name" value="DIHYDRONEOPTERIN ALDOLASE 1-RELATED"/>
    <property type="match status" value="1"/>
</dbReference>
<protein>
    <recommendedName>
        <fullName evidence="4">dihydroneopterin aldolase</fullName>
        <ecNumber evidence="4">4.1.2.25</ecNumber>
    </recommendedName>
    <alternativeName>
        <fullName evidence="7">7,8-dihydroneopterin aldolase</fullName>
    </alternativeName>
</protein>
<evidence type="ECO:0000256" key="4">
    <source>
        <dbReference type="ARBA" id="ARBA00013043"/>
    </source>
</evidence>
<accession>A0A645BD65</accession>
<evidence type="ECO:0000256" key="7">
    <source>
        <dbReference type="ARBA" id="ARBA00032903"/>
    </source>
</evidence>
<dbReference type="SMART" id="SM00905">
    <property type="entry name" value="FolB"/>
    <property type="match status" value="1"/>
</dbReference>
<dbReference type="NCBIfam" id="TIGR00526">
    <property type="entry name" value="folB_dom"/>
    <property type="match status" value="1"/>
</dbReference>
<dbReference type="EC" id="4.1.2.25" evidence="4"/>
<keyword evidence="5" id="KW-0289">Folate biosynthesis</keyword>
<evidence type="ECO:0000256" key="2">
    <source>
        <dbReference type="ARBA" id="ARBA00005013"/>
    </source>
</evidence>
<dbReference type="EMBL" id="VSSQ01019182">
    <property type="protein sequence ID" value="MPM63036.1"/>
    <property type="molecule type" value="Genomic_DNA"/>
</dbReference>
<dbReference type="GO" id="GO:0004150">
    <property type="term" value="F:dihydroneopterin aldolase activity"/>
    <property type="evidence" value="ECO:0007669"/>
    <property type="project" value="UniProtKB-EC"/>
</dbReference>
<organism evidence="9">
    <name type="scientific">bioreactor metagenome</name>
    <dbReference type="NCBI Taxonomy" id="1076179"/>
    <lineage>
        <taxon>unclassified sequences</taxon>
        <taxon>metagenomes</taxon>
        <taxon>ecological metagenomes</taxon>
    </lineage>
</organism>
<feature type="domain" description="Dihydroneopterin aldolase/epimerase" evidence="8">
    <location>
        <begin position="11"/>
        <end position="123"/>
    </location>
</feature>